<dbReference type="InterPro" id="IPR001611">
    <property type="entry name" value="Leu-rich_rpt"/>
</dbReference>
<comment type="subcellular location">
    <subcellularLocation>
        <location evidence="1">Cell membrane</location>
        <topology evidence="1">Single-pass membrane protein</topology>
    </subcellularLocation>
    <subcellularLocation>
        <location evidence="2">Membrane</location>
        <topology evidence="2">Single-pass type I membrane protein</topology>
    </subcellularLocation>
</comment>
<keyword evidence="15" id="KW-0418">Kinase</keyword>
<dbReference type="PROSITE" id="PS50011">
    <property type="entry name" value="PROTEIN_KINASE_DOM"/>
    <property type="match status" value="1"/>
</dbReference>
<dbReference type="FunFam" id="3.80.10.10:FF:000275">
    <property type="entry name" value="Leucine-rich repeat receptor-like protein kinase"/>
    <property type="match status" value="1"/>
</dbReference>
<dbReference type="PROSITE" id="PS00107">
    <property type="entry name" value="PROTEIN_KINASE_ATP"/>
    <property type="match status" value="1"/>
</dbReference>
<dbReference type="SMART" id="SM00365">
    <property type="entry name" value="LRR_SD22"/>
    <property type="match status" value="6"/>
</dbReference>
<feature type="transmembrane region" description="Helical" evidence="24">
    <location>
        <begin position="697"/>
        <end position="720"/>
    </location>
</feature>
<evidence type="ECO:0000256" key="24">
    <source>
        <dbReference type="SAM" id="Phobius"/>
    </source>
</evidence>
<feature type="signal peptide" evidence="25">
    <location>
        <begin position="1"/>
        <end position="23"/>
    </location>
</feature>
<evidence type="ECO:0000256" key="22">
    <source>
        <dbReference type="ARBA" id="ARBA00048679"/>
    </source>
</evidence>
<dbReference type="InterPro" id="IPR011009">
    <property type="entry name" value="Kinase-like_dom_sf"/>
</dbReference>
<keyword evidence="12 25" id="KW-0732">Signal</keyword>
<evidence type="ECO:0000256" key="10">
    <source>
        <dbReference type="ARBA" id="ARBA00022679"/>
    </source>
</evidence>
<dbReference type="InterPro" id="IPR008271">
    <property type="entry name" value="Ser/Thr_kinase_AS"/>
</dbReference>
<keyword evidence="13" id="KW-0677">Repeat</keyword>
<dbReference type="InterPro" id="IPR017441">
    <property type="entry name" value="Protein_kinase_ATP_BS"/>
</dbReference>
<dbReference type="InterPro" id="IPR051809">
    <property type="entry name" value="Plant_receptor-like_S/T_kinase"/>
</dbReference>
<dbReference type="Gene3D" id="1.10.510.10">
    <property type="entry name" value="Transferase(Phosphotransferase) domain 1"/>
    <property type="match status" value="1"/>
</dbReference>
<evidence type="ECO:0000256" key="8">
    <source>
        <dbReference type="ARBA" id="ARBA00022553"/>
    </source>
</evidence>
<dbReference type="PROSITE" id="PS00108">
    <property type="entry name" value="PROTEIN_KINASE_ST"/>
    <property type="match status" value="1"/>
</dbReference>
<keyword evidence="7" id="KW-0723">Serine/threonine-protein kinase</keyword>
<keyword evidence="11 24" id="KW-0812">Transmembrane</keyword>
<dbReference type="SMR" id="A0A067GCT3"/>
<dbReference type="Pfam" id="PF08263">
    <property type="entry name" value="LRRNT_2"/>
    <property type="match status" value="1"/>
</dbReference>
<evidence type="ECO:0000256" key="13">
    <source>
        <dbReference type="ARBA" id="ARBA00022737"/>
    </source>
</evidence>
<evidence type="ECO:0000256" key="19">
    <source>
        <dbReference type="ARBA" id="ARBA00023170"/>
    </source>
</evidence>
<dbReference type="SMART" id="SM00220">
    <property type="entry name" value="S_TKc"/>
    <property type="match status" value="1"/>
</dbReference>
<evidence type="ECO:0000256" key="4">
    <source>
        <dbReference type="ARBA" id="ARBA00009592"/>
    </source>
</evidence>
<keyword evidence="14 23" id="KW-0547">Nucleotide-binding</keyword>
<keyword evidence="18 24" id="KW-0472">Membrane</keyword>
<evidence type="ECO:0000313" key="27">
    <source>
        <dbReference type="EMBL" id="KDO77404.1"/>
    </source>
</evidence>
<keyword evidence="9" id="KW-0433">Leucine-rich repeat</keyword>
<evidence type="ECO:0000256" key="23">
    <source>
        <dbReference type="PROSITE-ProRule" id="PRU10141"/>
    </source>
</evidence>
<dbReference type="AlphaFoldDB" id="A0A067GCT3"/>
<dbReference type="EMBL" id="KK784880">
    <property type="protein sequence ID" value="KDO77404.1"/>
    <property type="molecule type" value="Genomic_DNA"/>
</dbReference>
<reference evidence="27 28" key="1">
    <citation type="submission" date="2014-04" db="EMBL/GenBank/DDBJ databases">
        <authorList>
            <consortium name="International Citrus Genome Consortium"/>
            <person name="Gmitter F."/>
            <person name="Chen C."/>
            <person name="Farmerie W."/>
            <person name="Harkins T."/>
            <person name="Desany B."/>
            <person name="Mohiuddin M."/>
            <person name="Kodira C."/>
            <person name="Borodovsky M."/>
            <person name="Lomsadze A."/>
            <person name="Burns P."/>
            <person name="Jenkins J."/>
            <person name="Prochnik S."/>
            <person name="Shu S."/>
            <person name="Chapman J."/>
            <person name="Pitluck S."/>
            <person name="Schmutz J."/>
            <person name="Rokhsar D."/>
        </authorList>
    </citation>
    <scope>NUCLEOTIDE SEQUENCE</scope>
</reference>
<keyword evidence="16 23" id="KW-0067">ATP-binding</keyword>
<comment type="catalytic activity">
    <reaction evidence="22">
        <text>L-seryl-[protein] + ATP = O-phospho-L-seryl-[protein] + ADP + H(+)</text>
        <dbReference type="Rhea" id="RHEA:17989"/>
        <dbReference type="Rhea" id="RHEA-COMP:9863"/>
        <dbReference type="Rhea" id="RHEA-COMP:11604"/>
        <dbReference type="ChEBI" id="CHEBI:15378"/>
        <dbReference type="ChEBI" id="CHEBI:29999"/>
        <dbReference type="ChEBI" id="CHEBI:30616"/>
        <dbReference type="ChEBI" id="CHEBI:83421"/>
        <dbReference type="ChEBI" id="CHEBI:456216"/>
        <dbReference type="EC" id="2.7.11.1"/>
    </reaction>
</comment>
<evidence type="ECO:0000256" key="20">
    <source>
        <dbReference type="ARBA" id="ARBA00023180"/>
    </source>
</evidence>
<dbReference type="Gene3D" id="3.30.200.20">
    <property type="entry name" value="Phosphorylase Kinase, domain 1"/>
    <property type="match status" value="1"/>
</dbReference>
<evidence type="ECO:0000256" key="21">
    <source>
        <dbReference type="ARBA" id="ARBA00047899"/>
    </source>
</evidence>
<dbReference type="Pfam" id="PF13855">
    <property type="entry name" value="LRR_8"/>
    <property type="match status" value="3"/>
</dbReference>
<dbReference type="Pfam" id="PF00069">
    <property type="entry name" value="Pkinase"/>
    <property type="match status" value="1"/>
</dbReference>
<dbReference type="SUPFAM" id="SSF52047">
    <property type="entry name" value="RNI-like"/>
    <property type="match status" value="1"/>
</dbReference>
<dbReference type="PRINTS" id="PR00019">
    <property type="entry name" value="LEURICHRPT"/>
</dbReference>
<proteinExistence type="inferred from homology"/>
<dbReference type="GO" id="GO:0004674">
    <property type="term" value="F:protein serine/threonine kinase activity"/>
    <property type="evidence" value="ECO:0007669"/>
    <property type="project" value="UniProtKB-KW"/>
</dbReference>
<evidence type="ECO:0000256" key="7">
    <source>
        <dbReference type="ARBA" id="ARBA00022527"/>
    </source>
</evidence>
<dbReference type="InterPro" id="IPR000719">
    <property type="entry name" value="Prot_kinase_dom"/>
</dbReference>
<dbReference type="FunFam" id="3.30.200.20:FF:000661">
    <property type="entry name" value="Serine-threonine protein kinase plant-type"/>
    <property type="match status" value="1"/>
</dbReference>
<comment type="similarity">
    <text evidence="3">Belongs to the protein kinase superfamily. Ser/Thr protein kinase family.</text>
</comment>
<dbReference type="SUPFAM" id="SSF52058">
    <property type="entry name" value="L domain-like"/>
    <property type="match status" value="1"/>
</dbReference>
<evidence type="ECO:0000256" key="16">
    <source>
        <dbReference type="ARBA" id="ARBA00022840"/>
    </source>
</evidence>
<evidence type="ECO:0000256" key="25">
    <source>
        <dbReference type="SAM" id="SignalP"/>
    </source>
</evidence>
<dbReference type="Proteomes" id="UP000027120">
    <property type="component" value="Unassembled WGS sequence"/>
</dbReference>
<keyword evidence="20" id="KW-0325">Glycoprotein</keyword>
<evidence type="ECO:0000256" key="12">
    <source>
        <dbReference type="ARBA" id="ARBA00022729"/>
    </source>
</evidence>
<evidence type="ECO:0000256" key="14">
    <source>
        <dbReference type="ARBA" id="ARBA00022741"/>
    </source>
</evidence>
<dbReference type="InterPro" id="IPR003591">
    <property type="entry name" value="Leu-rich_rpt_typical-subtyp"/>
</dbReference>
<dbReference type="EC" id="2.7.11.1" evidence="5"/>
<comment type="similarity">
    <text evidence="4">Belongs to the RLP family.</text>
</comment>
<evidence type="ECO:0000256" key="1">
    <source>
        <dbReference type="ARBA" id="ARBA00004162"/>
    </source>
</evidence>
<keyword evidence="10" id="KW-0808">Transferase</keyword>
<dbReference type="FunFam" id="3.80.10.10:FF:000095">
    <property type="entry name" value="LRR receptor-like serine/threonine-protein kinase GSO1"/>
    <property type="match status" value="2"/>
</dbReference>
<dbReference type="FunFam" id="1.10.510.10:FF:000358">
    <property type="entry name" value="Putative leucine-rich repeat receptor-like serine/threonine-protein kinase"/>
    <property type="match status" value="1"/>
</dbReference>
<keyword evidence="28" id="KW-1185">Reference proteome</keyword>
<sequence length="1049" mass="115565">NIGFMIITLVPLLHCLMLSSVMAAVTNVTTDQFALLALKEHIKHDPSNLLANNWSTTSSVCSWIGVTCGVRNRRVTALNISYLGLTGTIPPQLGNLSFLAVLAIRNNSFFGSLPEELSHLRGLKYFDFRFNNFHIEIPSWFVSLPRLQHLLLKHNSFVGKIPETIGYLSLLQELDLSDNQLSGTIPSSIFNISSCQNLPVLEGLFISYNQLTGPIPTNLWKCRELHVVSLAFNKFQGGIPRDIGNLTSVRNLFLGNNSLIGEIPNEIGNLRNLEVLGVQSSNLAGLIPASIFNISTLKELAVTDNDLLGSLPSSIDLGLPNLERLFLGENNFSGTIPSSLTNISELSVLDFGFNSFSGLIPTTFGNLRSLKLLSLAGNVLTSPTPDLSFLSSLTSCRNLEIIYLSENPINGILPSSIGNFSISMKSLSMESCNISGGIPKELGNINNLTVIRLGNNELTGTIPVTLGRLQKLQGLYLQNNKLEGSIPEDLCHLYRLANLYLGDNKLSGRLPACLGNLTSLRDLSLGSNALTSIIPSTLWNLKDILRFNLSSNSLNGSLLPDIGNLKVVIEMDLSLNALSGVIPVTIGGLQGLQLLSLRYNRLQGPIPESFGGLKSLNFVDMSNNNLSGTIPKSMEALSYLKHLNLSFNQLEGEIPTRGPFITFSAESFLGNQALCGSPKLQVSPCKTRSHPRSRTTVVLLIVLPLVSALTMIVVLTAKLVRRRRRRRRRQKGSTRPYYDANMYPQATWRRISYQDLLRATDGFSENKLLGMGSFGSVYKGVLPDGMEIAAKVFHMEFDGSLESFHAECKVMGSIRHRNLVKIISSCSNNDFKALVLEYMSNGSLEKCLYSDNYFLDILQRLKIMIDVASALEYLHFGYSTPIVHCDIKPSNVLLNESMVGHLSDFGIAKILGKEESMRQTKTLGTIGYMAPEYGREGKVSRKCDVYSYGIMLMETFTKKKPTDEIFAGEMSLKRWVGDSLLSCSITEVADANLLNCEENDFSAREQCVSSIFSLAMDCTVDLPEKRISMKDVANRLVRIRETLSAYIDV</sequence>
<dbReference type="GO" id="GO:0005886">
    <property type="term" value="C:plasma membrane"/>
    <property type="evidence" value="ECO:0007669"/>
    <property type="project" value="UniProtKB-SubCell"/>
</dbReference>
<evidence type="ECO:0000256" key="6">
    <source>
        <dbReference type="ARBA" id="ARBA00022475"/>
    </source>
</evidence>
<protein>
    <recommendedName>
        <fullName evidence="5">non-specific serine/threonine protein kinase</fullName>
        <ecNumber evidence="5">2.7.11.1</ecNumber>
    </recommendedName>
</protein>
<evidence type="ECO:0000256" key="18">
    <source>
        <dbReference type="ARBA" id="ARBA00023136"/>
    </source>
</evidence>
<evidence type="ECO:0000256" key="2">
    <source>
        <dbReference type="ARBA" id="ARBA00004479"/>
    </source>
</evidence>
<dbReference type="SUPFAM" id="SSF56112">
    <property type="entry name" value="Protein kinase-like (PK-like)"/>
    <property type="match status" value="1"/>
</dbReference>
<dbReference type="GO" id="GO:0005524">
    <property type="term" value="F:ATP binding"/>
    <property type="evidence" value="ECO:0007669"/>
    <property type="project" value="UniProtKB-UniRule"/>
</dbReference>
<dbReference type="Pfam" id="PF00560">
    <property type="entry name" value="LRR_1"/>
    <property type="match status" value="7"/>
</dbReference>
<evidence type="ECO:0000256" key="3">
    <source>
        <dbReference type="ARBA" id="ARBA00008684"/>
    </source>
</evidence>
<feature type="chain" id="PRO_5001640986" description="non-specific serine/threonine protein kinase" evidence="25">
    <location>
        <begin position="24"/>
        <end position="1049"/>
    </location>
</feature>
<organism evidence="27 28">
    <name type="scientific">Citrus sinensis</name>
    <name type="common">Sweet orange</name>
    <name type="synonym">Citrus aurantium var. sinensis</name>
    <dbReference type="NCBI Taxonomy" id="2711"/>
    <lineage>
        <taxon>Eukaryota</taxon>
        <taxon>Viridiplantae</taxon>
        <taxon>Streptophyta</taxon>
        <taxon>Embryophyta</taxon>
        <taxon>Tracheophyta</taxon>
        <taxon>Spermatophyta</taxon>
        <taxon>Magnoliopsida</taxon>
        <taxon>eudicotyledons</taxon>
        <taxon>Gunneridae</taxon>
        <taxon>Pentapetalae</taxon>
        <taxon>rosids</taxon>
        <taxon>malvids</taxon>
        <taxon>Sapindales</taxon>
        <taxon>Rutaceae</taxon>
        <taxon>Aurantioideae</taxon>
        <taxon>Citrus</taxon>
    </lineage>
</organism>
<comment type="catalytic activity">
    <reaction evidence="21">
        <text>L-threonyl-[protein] + ATP = O-phospho-L-threonyl-[protein] + ADP + H(+)</text>
        <dbReference type="Rhea" id="RHEA:46608"/>
        <dbReference type="Rhea" id="RHEA-COMP:11060"/>
        <dbReference type="Rhea" id="RHEA-COMP:11605"/>
        <dbReference type="ChEBI" id="CHEBI:15378"/>
        <dbReference type="ChEBI" id="CHEBI:30013"/>
        <dbReference type="ChEBI" id="CHEBI:30616"/>
        <dbReference type="ChEBI" id="CHEBI:61977"/>
        <dbReference type="ChEBI" id="CHEBI:456216"/>
        <dbReference type="EC" id="2.7.11.1"/>
    </reaction>
</comment>
<evidence type="ECO:0000256" key="11">
    <source>
        <dbReference type="ARBA" id="ARBA00022692"/>
    </source>
</evidence>
<evidence type="ECO:0000256" key="15">
    <source>
        <dbReference type="ARBA" id="ARBA00022777"/>
    </source>
</evidence>
<dbReference type="InterPro" id="IPR032675">
    <property type="entry name" value="LRR_dom_sf"/>
</dbReference>
<feature type="non-terminal residue" evidence="27">
    <location>
        <position position="1"/>
    </location>
</feature>
<dbReference type="PANTHER" id="PTHR27008:SF398">
    <property type="entry name" value="PROTEIN KINASE DOMAIN-CONTAINING PROTEIN"/>
    <property type="match status" value="1"/>
</dbReference>
<keyword evidence="17 24" id="KW-1133">Transmembrane helix</keyword>
<name>A0A067GCT3_CITSI</name>
<evidence type="ECO:0000259" key="26">
    <source>
        <dbReference type="PROSITE" id="PS50011"/>
    </source>
</evidence>
<dbReference type="PANTHER" id="PTHR27008">
    <property type="entry name" value="OS04G0122200 PROTEIN"/>
    <property type="match status" value="1"/>
</dbReference>
<keyword evidence="6" id="KW-1003">Cell membrane</keyword>
<accession>A0A067GCT3</accession>
<dbReference type="InterPro" id="IPR013210">
    <property type="entry name" value="LRR_N_plant-typ"/>
</dbReference>
<feature type="binding site" evidence="23">
    <location>
        <position position="791"/>
    </location>
    <ligand>
        <name>ATP</name>
        <dbReference type="ChEBI" id="CHEBI:30616"/>
    </ligand>
</feature>
<evidence type="ECO:0000256" key="9">
    <source>
        <dbReference type="ARBA" id="ARBA00022614"/>
    </source>
</evidence>
<feature type="domain" description="Protein kinase" evidence="26">
    <location>
        <begin position="763"/>
        <end position="1043"/>
    </location>
</feature>
<keyword evidence="8" id="KW-0597">Phosphoprotein</keyword>
<evidence type="ECO:0000313" key="28">
    <source>
        <dbReference type="Proteomes" id="UP000027120"/>
    </source>
</evidence>
<evidence type="ECO:0000256" key="5">
    <source>
        <dbReference type="ARBA" id="ARBA00012513"/>
    </source>
</evidence>
<gene>
    <name evidence="27" type="ORF">CISIN_1g039290mg</name>
</gene>
<keyword evidence="19" id="KW-0675">Receptor</keyword>
<evidence type="ECO:0000256" key="17">
    <source>
        <dbReference type="ARBA" id="ARBA00022989"/>
    </source>
</evidence>
<dbReference type="Gene3D" id="3.80.10.10">
    <property type="entry name" value="Ribonuclease Inhibitor"/>
    <property type="match status" value="3"/>
</dbReference>
<dbReference type="SMART" id="SM00369">
    <property type="entry name" value="LRR_TYP"/>
    <property type="match status" value="10"/>
</dbReference>